<dbReference type="AlphaFoldDB" id="A0A6A6I9Q8"/>
<evidence type="ECO:0000313" key="1">
    <source>
        <dbReference type="EMBL" id="KAF2246263.1"/>
    </source>
</evidence>
<reference evidence="1" key="1">
    <citation type="journal article" date="2020" name="Stud. Mycol.">
        <title>101 Dothideomycetes genomes: a test case for predicting lifestyles and emergence of pathogens.</title>
        <authorList>
            <person name="Haridas S."/>
            <person name="Albert R."/>
            <person name="Binder M."/>
            <person name="Bloem J."/>
            <person name="Labutti K."/>
            <person name="Salamov A."/>
            <person name="Andreopoulos B."/>
            <person name="Baker S."/>
            <person name="Barry K."/>
            <person name="Bills G."/>
            <person name="Bluhm B."/>
            <person name="Cannon C."/>
            <person name="Castanera R."/>
            <person name="Culley D."/>
            <person name="Daum C."/>
            <person name="Ezra D."/>
            <person name="Gonzalez J."/>
            <person name="Henrissat B."/>
            <person name="Kuo A."/>
            <person name="Liang C."/>
            <person name="Lipzen A."/>
            <person name="Lutzoni F."/>
            <person name="Magnuson J."/>
            <person name="Mondo S."/>
            <person name="Nolan M."/>
            <person name="Ohm R."/>
            <person name="Pangilinan J."/>
            <person name="Park H.-J."/>
            <person name="Ramirez L."/>
            <person name="Alfaro M."/>
            <person name="Sun H."/>
            <person name="Tritt A."/>
            <person name="Yoshinaga Y."/>
            <person name="Zwiers L.-H."/>
            <person name="Turgeon B."/>
            <person name="Goodwin S."/>
            <person name="Spatafora J."/>
            <person name="Crous P."/>
            <person name="Grigoriev I."/>
        </authorList>
    </citation>
    <scope>NUCLEOTIDE SEQUENCE</scope>
    <source>
        <strain evidence="1">CBS 122368</strain>
    </source>
</reference>
<accession>A0A6A6I9Q8</accession>
<dbReference type="EMBL" id="ML987199">
    <property type="protein sequence ID" value="KAF2246263.1"/>
    <property type="molecule type" value="Genomic_DNA"/>
</dbReference>
<name>A0A6A6I9Q8_9PLEO</name>
<evidence type="ECO:0000313" key="2">
    <source>
        <dbReference type="Proteomes" id="UP000800094"/>
    </source>
</evidence>
<protein>
    <submittedName>
        <fullName evidence="1">Uncharacterized protein</fullName>
    </submittedName>
</protein>
<sequence length="149" mass="16919">MSAPRKNWRDALQSFSYTLFHRFLHSYTHPESHYHTFQRDLQPLLAAIQTAAPYSLEEGTLALQIGEMTGTLAEGFDDWAQHYAWILGTDPAVILGDFGMREEGKRESDVQRMRERAELCERVRVVIVEVQGVLNALAECSSSGEQGFE</sequence>
<keyword evidence="2" id="KW-1185">Reference proteome</keyword>
<proteinExistence type="predicted"/>
<dbReference type="GeneID" id="54580359"/>
<dbReference type="Proteomes" id="UP000800094">
    <property type="component" value="Unassembled WGS sequence"/>
</dbReference>
<dbReference type="RefSeq" id="XP_033681267.1">
    <property type="nucleotide sequence ID" value="XM_033827029.1"/>
</dbReference>
<gene>
    <name evidence="1" type="ORF">BU26DRAFT_507871</name>
</gene>
<organism evidence="1 2">
    <name type="scientific">Trematosphaeria pertusa</name>
    <dbReference type="NCBI Taxonomy" id="390896"/>
    <lineage>
        <taxon>Eukaryota</taxon>
        <taxon>Fungi</taxon>
        <taxon>Dikarya</taxon>
        <taxon>Ascomycota</taxon>
        <taxon>Pezizomycotina</taxon>
        <taxon>Dothideomycetes</taxon>
        <taxon>Pleosporomycetidae</taxon>
        <taxon>Pleosporales</taxon>
        <taxon>Massarineae</taxon>
        <taxon>Trematosphaeriaceae</taxon>
        <taxon>Trematosphaeria</taxon>
    </lineage>
</organism>